<dbReference type="RefSeq" id="XP_044569186.1">
    <property type="nucleotide sequence ID" value="XM_044707055.1"/>
</dbReference>
<feature type="compositionally biased region" description="Polar residues" evidence="3">
    <location>
        <begin position="1"/>
        <end position="20"/>
    </location>
</feature>
<dbReference type="InterPro" id="IPR006840">
    <property type="entry name" value="ChaC"/>
</dbReference>
<dbReference type="OrthoDB" id="1933483at2759"/>
<reference evidence="4 5" key="1">
    <citation type="journal article" date="2019" name="Sci. Rep.">
        <title>Nanopore sequencing improves the draft genome of the human pathogenic amoeba Naegleria fowleri.</title>
        <authorList>
            <person name="Liechti N."/>
            <person name="Schurch N."/>
            <person name="Bruggmann R."/>
            <person name="Wittwer M."/>
        </authorList>
    </citation>
    <scope>NUCLEOTIDE SEQUENCE [LARGE SCALE GENOMIC DNA]</scope>
    <source>
        <strain evidence="4 5">ATCC 30894</strain>
    </source>
</reference>
<dbReference type="Proteomes" id="UP000444721">
    <property type="component" value="Unassembled WGS sequence"/>
</dbReference>
<keyword evidence="2" id="KW-0456">Lyase</keyword>
<dbReference type="EC" id="4.3.2.7" evidence="1"/>
<name>A0A6A5C224_NAEFO</name>
<feature type="region of interest" description="Disordered" evidence="3">
    <location>
        <begin position="1"/>
        <end position="25"/>
    </location>
</feature>
<gene>
    <name evidence="4" type="ORF">FDP41_000372</name>
</gene>
<dbReference type="Pfam" id="PF04752">
    <property type="entry name" value="ChaC"/>
    <property type="match status" value="1"/>
</dbReference>
<accession>A0A6A5C224</accession>
<dbReference type="AlphaFoldDB" id="A0A6A5C224"/>
<evidence type="ECO:0000256" key="1">
    <source>
        <dbReference type="ARBA" id="ARBA00012344"/>
    </source>
</evidence>
<dbReference type="PANTHER" id="PTHR12192">
    <property type="entry name" value="CATION TRANSPORT PROTEIN CHAC-RELATED"/>
    <property type="match status" value="1"/>
</dbReference>
<dbReference type="InterPro" id="IPR036568">
    <property type="entry name" value="GGCT-like_sf"/>
</dbReference>
<dbReference type="InterPro" id="IPR013024">
    <property type="entry name" value="GGCT-like"/>
</dbReference>
<dbReference type="EMBL" id="VFQX01000002">
    <property type="protein sequence ID" value="KAF0984473.1"/>
    <property type="molecule type" value="Genomic_DNA"/>
</dbReference>
<evidence type="ECO:0000256" key="3">
    <source>
        <dbReference type="SAM" id="MobiDB-lite"/>
    </source>
</evidence>
<dbReference type="PANTHER" id="PTHR12192:SF2">
    <property type="entry name" value="GLUTATHIONE-SPECIFIC GAMMA-GLUTAMYLCYCLOTRANSFERASE 2"/>
    <property type="match status" value="1"/>
</dbReference>
<dbReference type="OMA" id="EVPAHFK"/>
<evidence type="ECO:0000313" key="5">
    <source>
        <dbReference type="Proteomes" id="UP000444721"/>
    </source>
</evidence>
<dbReference type="VEuPathDB" id="AmoebaDB:NF0005240"/>
<organism evidence="4 5">
    <name type="scientific">Naegleria fowleri</name>
    <name type="common">Brain eating amoeba</name>
    <dbReference type="NCBI Taxonomy" id="5763"/>
    <lineage>
        <taxon>Eukaryota</taxon>
        <taxon>Discoba</taxon>
        <taxon>Heterolobosea</taxon>
        <taxon>Tetramitia</taxon>
        <taxon>Eutetramitia</taxon>
        <taxon>Vahlkampfiidae</taxon>
        <taxon>Naegleria</taxon>
    </lineage>
</organism>
<keyword evidence="5" id="KW-1185">Reference proteome</keyword>
<dbReference type="GO" id="GO:0005737">
    <property type="term" value="C:cytoplasm"/>
    <property type="evidence" value="ECO:0007669"/>
    <property type="project" value="TreeGrafter"/>
</dbReference>
<dbReference type="VEuPathDB" id="AmoebaDB:NfTy_000680"/>
<proteinExistence type="predicted"/>
<dbReference type="VEuPathDB" id="AmoebaDB:FDP41_000372"/>
<protein>
    <recommendedName>
        <fullName evidence="1">glutathione-specific gamma-glutamylcyclotransferase</fullName>
        <ecNumber evidence="1">4.3.2.7</ecNumber>
    </recommendedName>
</protein>
<dbReference type="SUPFAM" id="SSF110857">
    <property type="entry name" value="Gamma-glutamyl cyclotransferase-like"/>
    <property type="match status" value="1"/>
</dbReference>
<comment type="caution">
    <text evidence="4">The sequence shown here is derived from an EMBL/GenBank/DDBJ whole genome shotgun (WGS) entry which is preliminary data.</text>
</comment>
<evidence type="ECO:0000313" key="4">
    <source>
        <dbReference type="EMBL" id="KAF0984473.1"/>
    </source>
</evidence>
<dbReference type="GO" id="GO:0006751">
    <property type="term" value="P:glutathione catabolic process"/>
    <property type="evidence" value="ECO:0007669"/>
    <property type="project" value="InterPro"/>
</dbReference>
<dbReference type="CDD" id="cd06661">
    <property type="entry name" value="GGCT_like"/>
    <property type="match status" value="1"/>
</dbReference>
<sequence>MLNSNTSHSFSTPTNTTGHQENNKENHELYVLSEDEKNSDLTLEEMYRKHLRAKDHDITIEDLLESDEQTLRDGGIYLFGYGSLIWKADFQFSQKYRGYIKGYKRRFWQISRDHRGNFEFPGRVLTVVTEADYKNQILKYGENSKLAIEEKEFDAKDVNLYGMCYLIPRDLALETFKLLDYREKGGYFRTLTTCYLVKDDNSIEEKKAILYVGSINTLENTEFIGPSENGLVDDATIICRAIGPSGPNKEYLFQLTERLRSEFGDCENYLSTLERTVKSSLQEQDPIDKNRV</sequence>
<evidence type="ECO:0000256" key="2">
    <source>
        <dbReference type="ARBA" id="ARBA00023239"/>
    </source>
</evidence>
<dbReference type="GO" id="GO:0061928">
    <property type="term" value="F:glutathione specific gamma-glutamylcyclotransferase activity"/>
    <property type="evidence" value="ECO:0007669"/>
    <property type="project" value="UniProtKB-EC"/>
</dbReference>
<dbReference type="Gene3D" id="3.10.490.10">
    <property type="entry name" value="Gamma-glutamyl cyclotransferase-like"/>
    <property type="match status" value="1"/>
</dbReference>
<dbReference type="GeneID" id="68107590"/>